<dbReference type="AlphaFoldDB" id="G0PEV3"/>
<sequence length="198" mass="22301">MDNKPLFKFQTEHSDGSKQKCSTCGEVIPNHPDISVRSRHCVQHIQTQCFQFQVQLDGHLIQTTPEDTIKDLQEQLKKVSVERNKLQAMVRFRDIQIEGLKSEKLNLEAKTHNCEKQLASLKGKLKGVEGELEVVKAAKQSLLESYDELEWGMSSQKLDLSASNLTTAFLEDTVEPSGEEVVEGEGEEVVEGEEAMEE</sequence>
<name>G0PEV3_CAEBE</name>
<protein>
    <submittedName>
        <fullName evidence="3">Uncharacterized protein</fullName>
    </submittedName>
</protein>
<reference evidence="4" key="1">
    <citation type="submission" date="2011-07" db="EMBL/GenBank/DDBJ databases">
        <authorList>
            <consortium name="Caenorhabditis brenneri Sequencing and Analysis Consortium"/>
            <person name="Wilson R.K."/>
        </authorList>
    </citation>
    <scope>NUCLEOTIDE SEQUENCE [LARGE SCALE GENOMIC DNA]</scope>
    <source>
        <strain evidence="4">PB2801</strain>
    </source>
</reference>
<gene>
    <name evidence="3" type="ORF">CAEBREN_03881</name>
</gene>
<evidence type="ECO:0000256" key="2">
    <source>
        <dbReference type="SAM" id="MobiDB-lite"/>
    </source>
</evidence>
<dbReference type="EMBL" id="GL380331">
    <property type="protein sequence ID" value="EGT53361.1"/>
    <property type="molecule type" value="Genomic_DNA"/>
</dbReference>
<organism evidence="4">
    <name type="scientific">Caenorhabditis brenneri</name>
    <name type="common">Nematode worm</name>
    <dbReference type="NCBI Taxonomy" id="135651"/>
    <lineage>
        <taxon>Eukaryota</taxon>
        <taxon>Metazoa</taxon>
        <taxon>Ecdysozoa</taxon>
        <taxon>Nematoda</taxon>
        <taxon>Chromadorea</taxon>
        <taxon>Rhabditida</taxon>
        <taxon>Rhabditina</taxon>
        <taxon>Rhabditomorpha</taxon>
        <taxon>Rhabditoidea</taxon>
        <taxon>Rhabditidae</taxon>
        <taxon>Peloderinae</taxon>
        <taxon>Caenorhabditis</taxon>
    </lineage>
</organism>
<dbReference type="InParanoid" id="G0PEV3"/>
<evidence type="ECO:0000313" key="4">
    <source>
        <dbReference type="Proteomes" id="UP000008068"/>
    </source>
</evidence>
<proteinExistence type="predicted"/>
<feature type="region of interest" description="Disordered" evidence="2">
    <location>
        <begin position="173"/>
        <end position="198"/>
    </location>
</feature>
<keyword evidence="1" id="KW-0175">Coiled coil</keyword>
<dbReference type="HOGENOM" id="CLU_1379230_0_0_1"/>
<evidence type="ECO:0000313" key="3">
    <source>
        <dbReference type="EMBL" id="EGT53361.1"/>
    </source>
</evidence>
<accession>G0PEV3</accession>
<dbReference type="Gene3D" id="1.10.287.1490">
    <property type="match status" value="1"/>
</dbReference>
<evidence type="ECO:0000256" key="1">
    <source>
        <dbReference type="SAM" id="Coils"/>
    </source>
</evidence>
<keyword evidence="4" id="KW-1185">Reference proteome</keyword>
<dbReference type="Proteomes" id="UP000008068">
    <property type="component" value="Unassembled WGS sequence"/>
</dbReference>
<feature type="coiled-coil region" evidence="1">
    <location>
        <begin position="69"/>
        <end position="138"/>
    </location>
</feature>